<feature type="compositionally biased region" description="Basic and acidic residues" evidence="1">
    <location>
        <begin position="34"/>
        <end position="43"/>
    </location>
</feature>
<keyword evidence="3" id="KW-1185">Reference proteome</keyword>
<proteinExistence type="predicted"/>
<dbReference type="Proteomes" id="UP001165121">
    <property type="component" value="Unassembled WGS sequence"/>
</dbReference>
<feature type="compositionally biased region" description="Polar residues" evidence="1">
    <location>
        <begin position="15"/>
        <end position="24"/>
    </location>
</feature>
<feature type="compositionally biased region" description="Basic and acidic residues" evidence="1">
    <location>
        <begin position="55"/>
        <end position="76"/>
    </location>
</feature>
<organism evidence="2 3">
    <name type="scientific">Phytophthora fragariaefolia</name>
    <dbReference type="NCBI Taxonomy" id="1490495"/>
    <lineage>
        <taxon>Eukaryota</taxon>
        <taxon>Sar</taxon>
        <taxon>Stramenopiles</taxon>
        <taxon>Oomycota</taxon>
        <taxon>Peronosporomycetes</taxon>
        <taxon>Peronosporales</taxon>
        <taxon>Peronosporaceae</taxon>
        <taxon>Phytophthora</taxon>
    </lineage>
</organism>
<sequence>MISLQSSVAIGPDSVSCSSTSRRGPSTIVLEDLASDRAVDEPYRTYPPYAPPTPKGDDQGDRGSDQEGKSEDDPPRENTFNASRHGSASILRTPTKRSTPANSGRGSSSNKSIRPANQGL</sequence>
<accession>A0A9W6TLH7</accession>
<evidence type="ECO:0000313" key="3">
    <source>
        <dbReference type="Proteomes" id="UP001165121"/>
    </source>
</evidence>
<name>A0A9W6TLH7_9STRA</name>
<gene>
    <name evidence="2" type="ORF">Pfra01_000052600</name>
</gene>
<dbReference type="EMBL" id="BSXT01000041">
    <property type="protein sequence ID" value="GMF15710.1"/>
    <property type="molecule type" value="Genomic_DNA"/>
</dbReference>
<comment type="caution">
    <text evidence="2">The sequence shown here is derived from an EMBL/GenBank/DDBJ whole genome shotgun (WGS) entry which is preliminary data.</text>
</comment>
<dbReference type="AlphaFoldDB" id="A0A9W6TLH7"/>
<feature type="region of interest" description="Disordered" evidence="1">
    <location>
        <begin position="1"/>
        <end position="120"/>
    </location>
</feature>
<evidence type="ECO:0000313" key="2">
    <source>
        <dbReference type="EMBL" id="GMF15710.1"/>
    </source>
</evidence>
<protein>
    <submittedName>
        <fullName evidence="2">Unnamed protein product</fullName>
    </submittedName>
</protein>
<feature type="compositionally biased region" description="Polar residues" evidence="1">
    <location>
        <begin position="78"/>
        <end position="112"/>
    </location>
</feature>
<evidence type="ECO:0000256" key="1">
    <source>
        <dbReference type="SAM" id="MobiDB-lite"/>
    </source>
</evidence>
<reference evidence="2" key="1">
    <citation type="submission" date="2023-04" db="EMBL/GenBank/DDBJ databases">
        <title>Phytophthora fragariaefolia NBRC 109709.</title>
        <authorList>
            <person name="Ichikawa N."/>
            <person name="Sato H."/>
            <person name="Tonouchi N."/>
        </authorList>
    </citation>
    <scope>NUCLEOTIDE SEQUENCE</scope>
    <source>
        <strain evidence="2">NBRC 109709</strain>
    </source>
</reference>